<evidence type="ECO:0000259" key="1">
    <source>
        <dbReference type="Pfam" id="PF13614"/>
    </source>
</evidence>
<keyword evidence="3" id="KW-1185">Reference proteome</keyword>
<dbReference type="InterPro" id="IPR027417">
    <property type="entry name" value="P-loop_NTPase"/>
</dbReference>
<feature type="domain" description="AAA" evidence="1">
    <location>
        <begin position="1"/>
        <end position="191"/>
    </location>
</feature>
<dbReference type="InterPro" id="IPR050678">
    <property type="entry name" value="DNA_Partitioning_ATPase"/>
</dbReference>
<dbReference type="Proteomes" id="UP000570517">
    <property type="component" value="Unassembled WGS sequence"/>
</dbReference>
<dbReference type="EMBL" id="JABFYL010000025">
    <property type="protein sequence ID" value="NVN50656.1"/>
    <property type="molecule type" value="Genomic_DNA"/>
</dbReference>
<dbReference type="SUPFAM" id="SSF52540">
    <property type="entry name" value="P-loop containing nucleoside triphosphate hydrolases"/>
    <property type="match status" value="1"/>
</dbReference>
<reference evidence="2 3" key="1">
    <citation type="submission" date="2020-05" db="EMBL/GenBank/DDBJ databases">
        <title>Draft genome sequence of Mycobacterium hippocampi DL, isolated from European seabass, Dicentrarchus labrax, reared in fish farms.</title>
        <authorList>
            <person name="Stathopoulou P."/>
            <person name="Asimakis E."/>
            <person name="Tzokas K."/>
            <person name="Batargias C."/>
            <person name="Tsiamis G."/>
        </authorList>
    </citation>
    <scope>NUCLEOTIDE SEQUENCE [LARGE SCALE GENOMIC DNA]</scope>
    <source>
        <strain evidence="2 3">DL</strain>
    </source>
</reference>
<sequence length="344" mass="37876">MFNNKGGVGKTTLTCNLASFLATERGKKVIVVDCDPQCNSTQLVLGVEPAAKLYMNARESTSTISDILAPIDTGESDINDDINVLRAVDNRFGVDLIAGDPQFAITEDRLADAWKSLTAMDIEGFRRTSWNSALRAVLNERGYDYAFYDIGPSLGSINRSVLAGCDNFLTPLSSDIFSIIGIRNISNWLSKWINGYTHSWQSIEPGLRSQWLTQFPHIEPPRIGSGYVGYIVQQYITKSYGGNRRATTAYENIRTLVPKQVEESLTPFLPSALQADQEQLNLGDIPHLYSLVPLAQSNAVPISGLTSKDGLVGSQYRQQESYRAMISKVADAFLENMELASAES</sequence>
<organism evidence="2 3">
    <name type="scientific">Mycolicibacterium hippocampi</name>
    <dbReference type="NCBI Taxonomy" id="659824"/>
    <lineage>
        <taxon>Bacteria</taxon>
        <taxon>Bacillati</taxon>
        <taxon>Actinomycetota</taxon>
        <taxon>Actinomycetes</taxon>
        <taxon>Mycobacteriales</taxon>
        <taxon>Mycobacteriaceae</taxon>
        <taxon>Mycolicibacterium</taxon>
    </lineage>
</organism>
<dbReference type="InterPro" id="IPR025669">
    <property type="entry name" value="AAA_dom"/>
</dbReference>
<accession>A0A850PST5</accession>
<proteinExistence type="predicted"/>
<gene>
    <name evidence="2" type="ORF">HLY00_3373</name>
</gene>
<evidence type="ECO:0000313" key="3">
    <source>
        <dbReference type="Proteomes" id="UP000570517"/>
    </source>
</evidence>
<protein>
    <submittedName>
        <fullName evidence="2">Phage-related regulatory protein cII</fullName>
    </submittedName>
</protein>
<dbReference type="Pfam" id="PF13614">
    <property type="entry name" value="AAA_31"/>
    <property type="match status" value="1"/>
</dbReference>
<dbReference type="Gene3D" id="3.40.50.300">
    <property type="entry name" value="P-loop containing nucleotide triphosphate hydrolases"/>
    <property type="match status" value="1"/>
</dbReference>
<name>A0A850PST5_9MYCO</name>
<dbReference type="CDD" id="cd02042">
    <property type="entry name" value="ParAB_family"/>
    <property type="match status" value="1"/>
</dbReference>
<dbReference type="PANTHER" id="PTHR13696:SF52">
    <property type="entry name" value="PARA FAMILY PROTEIN CT_582"/>
    <property type="match status" value="1"/>
</dbReference>
<dbReference type="PRINTS" id="PR00091">
    <property type="entry name" value="NITROGNASEII"/>
</dbReference>
<comment type="caution">
    <text evidence="2">The sequence shown here is derived from an EMBL/GenBank/DDBJ whole genome shotgun (WGS) entry which is preliminary data.</text>
</comment>
<dbReference type="PANTHER" id="PTHR13696">
    <property type="entry name" value="P-LOOP CONTAINING NUCLEOSIDE TRIPHOSPHATE HYDROLASE"/>
    <property type="match status" value="1"/>
</dbReference>
<dbReference type="AlphaFoldDB" id="A0A850PST5"/>
<evidence type="ECO:0000313" key="2">
    <source>
        <dbReference type="EMBL" id="NVN50656.1"/>
    </source>
</evidence>